<evidence type="ECO:0000313" key="2">
    <source>
        <dbReference type="EMBL" id="MEY8015072.1"/>
    </source>
</evidence>
<protein>
    <recommendedName>
        <fullName evidence="4">Transposase</fullName>
    </recommendedName>
</protein>
<organism evidence="2 3">
    <name type="scientific">Mycobacterium servetii</name>
    <dbReference type="NCBI Taxonomy" id="3237418"/>
    <lineage>
        <taxon>Bacteria</taxon>
        <taxon>Bacillati</taxon>
        <taxon>Actinomycetota</taxon>
        <taxon>Actinomycetes</taxon>
        <taxon>Mycobacteriales</taxon>
        <taxon>Mycobacteriaceae</taxon>
        <taxon>Mycobacterium</taxon>
    </lineage>
</organism>
<feature type="compositionally biased region" description="Basic and acidic residues" evidence="1">
    <location>
        <begin position="19"/>
        <end position="42"/>
    </location>
</feature>
<feature type="region of interest" description="Disordered" evidence="1">
    <location>
        <begin position="1"/>
        <end position="42"/>
    </location>
</feature>
<dbReference type="EMBL" id="JBGEDP010000001">
    <property type="protein sequence ID" value="MEY8015072.1"/>
    <property type="molecule type" value="Genomic_DNA"/>
</dbReference>
<gene>
    <name evidence="2" type="ORF">AB8998_08650</name>
</gene>
<proteinExistence type="predicted"/>
<name>A0ABV4BZP8_9MYCO</name>
<evidence type="ECO:0000313" key="3">
    <source>
        <dbReference type="Proteomes" id="UP001564760"/>
    </source>
</evidence>
<reference evidence="2 3" key="1">
    <citation type="submission" date="2024-08" db="EMBL/GenBank/DDBJ databases">
        <title>Mycobacterium servetensis sp. nov., a novel rapid-growing mycobacterial species recovered from a human patient in Zaragoza, Spain.</title>
        <authorList>
            <person name="Tristancho-Baro A.I."/>
            <person name="Buenestado-Serrano S."/>
            <person name="Garcia De Viedma D."/>
            <person name="Milagro-Beamonte A."/>
            <person name="Burillo N."/>
            <person name="Sanz S."/>
            <person name="Lopez-Calleja A.I."/>
            <person name="Penas-Utrilla D."/>
            <person name="Guardingo M."/>
            <person name="Garcia M.J."/>
            <person name="Vinuelas-Bayon J."/>
        </authorList>
    </citation>
    <scope>NUCLEOTIDE SEQUENCE [LARGE SCALE GENOMIC DNA]</scope>
    <source>
        <strain evidence="3">HUMS_12744610</strain>
    </source>
</reference>
<sequence length="42" mass="4997">MHSTKAMMAVIEESETDSAQERRRWRSADKDNRKKYPAELKD</sequence>
<accession>A0ABV4BZP8</accession>
<dbReference type="RefSeq" id="WP_369737490.1">
    <property type="nucleotide sequence ID" value="NZ_JBGEDP010000001.1"/>
</dbReference>
<keyword evidence="3" id="KW-1185">Reference proteome</keyword>
<evidence type="ECO:0008006" key="4">
    <source>
        <dbReference type="Google" id="ProtNLM"/>
    </source>
</evidence>
<comment type="caution">
    <text evidence="2">The sequence shown here is derived from an EMBL/GenBank/DDBJ whole genome shotgun (WGS) entry which is preliminary data.</text>
</comment>
<dbReference type="Proteomes" id="UP001564760">
    <property type="component" value="Unassembled WGS sequence"/>
</dbReference>
<evidence type="ECO:0000256" key="1">
    <source>
        <dbReference type="SAM" id="MobiDB-lite"/>
    </source>
</evidence>